<sequence>MPRRVGLLSCVGDPLPRFPRNPSFCLQIQLPSPPTRPEAVAASPPSSLLLPGLRPPPSGLPKPMPRVPNPRRRPAFHPPPKDFPQVRARVSSTLPSLLLMEKSRKQ</sequence>
<dbReference type="AlphaFoldDB" id="A0A5J9V189"/>
<feature type="compositionally biased region" description="Pro residues" evidence="1">
    <location>
        <begin position="53"/>
        <end position="68"/>
    </location>
</feature>
<evidence type="ECO:0000256" key="1">
    <source>
        <dbReference type="SAM" id="MobiDB-lite"/>
    </source>
</evidence>
<organism evidence="2 3">
    <name type="scientific">Eragrostis curvula</name>
    <name type="common">weeping love grass</name>
    <dbReference type="NCBI Taxonomy" id="38414"/>
    <lineage>
        <taxon>Eukaryota</taxon>
        <taxon>Viridiplantae</taxon>
        <taxon>Streptophyta</taxon>
        <taxon>Embryophyta</taxon>
        <taxon>Tracheophyta</taxon>
        <taxon>Spermatophyta</taxon>
        <taxon>Magnoliopsida</taxon>
        <taxon>Liliopsida</taxon>
        <taxon>Poales</taxon>
        <taxon>Poaceae</taxon>
        <taxon>PACMAD clade</taxon>
        <taxon>Chloridoideae</taxon>
        <taxon>Eragrostideae</taxon>
        <taxon>Eragrostidinae</taxon>
        <taxon>Eragrostis</taxon>
    </lineage>
</organism>
<gene>
    <name evidence="2" type="ORF">EJB05_21548</name>
</gene>
<feature type="non-terminal residue" evidence="2">
    <location>
        <position position="1"/>
    </location>
</feature>
<name>A0A5J9V189_9POAL</name>
<reference evidence="2 3" key="1">
    <citation type="journal article" date="2019" name="Sci. Rep.">
        <title>A high-quality genome of Eragrostis curvula grass provides insights into Poaceae evolution and supports new strategies to enhance forage quality.</title>
        <authorList>
            <person name="Carballo J."/>
            <person name="Santos B.A.C.M."/>
            <person name="Zappacosta D."/>
            <person name="Garbus I."/>
            <person name="Selva J.P."/>
            <person name="Gallo C.A."/>
            <person name="Diaz A."/>
            <person name="Albertini E."/>
            <person name="Caccamo M."/>
            <person name="Echenique V."/>
        </authorList>
    </citation>
    <scope>NUCLEOTIDE SEQUENCE [LARGE SCALE GENOMIC DNA]</scope>
    <source>
        <strain evidence="3">cv. Victoria</strain>
        <tissue evidence="2">Leaf</tissue>
    </source>
</reference>
<comment type="caution">
    <text evidence="2">The sequence shown here is derived from an EMBL/GenBank/DDBJ whole genome shotgun (WGS) entry which is preliminary data.</text>
</comment>
<dbReference type="Proteomes" id="UP000324897">
    <property type="component" value="Chromosome 1"/>
</dbReference>
<dbReference type="Gramene" id="TVU29952">
    <property type="protein sequence ID" value="TVU29952"/>
    <property type="gene ID" value="EJB05_21548"/>
</dbReference>
<feature type="region of interest" description="Disordered" evidence="1">
    <location>
        <begin position="29"/>
        <end position="86"/>
    </location>
</feature>
<evidence type="ECO:0000313" key="3">
    <source>
        <dbReference type="Proteomes" id="UP000324897"/>
    </source>
</evidence>
<dbReference type="EMBL" id="RWGY01000011">
    <property type="protein sequence ID" value="TVU29952.1"/>
    <property type="molecule type" value="Genomic_DNA"/>
</dbReference>
<evidence type="ECO:0000313" key="2">
    <source>
        <dbReference type="EMBL" id="TVU29952.1"/>
    </source>
</evidence>
<proteinExistence type="predicted"/>
<keyword evidence="3" id="KW-1185">Reference proteome</keyword>
<accession>A0A5J9V189</accession>
<protein>
    <submittedName>
        <fullName evidence="2">Uncharacterized protein</fullName>
    </submittedName>
</protein>
<feature type="compositionally biased region" description="Low complexity" evidence="1">
    <location>
        <begin position="43"/>
        <end position="52"/>
    </location>
</feature>